<sequence length="77" mass="8973">MIVMQTTRLENVGAFCGVCGGVTRAAVYLFLIFLLVQLWDTYCFHSLSYHWKLSFHEARPHCKEFHKKKKPTQPICP</sequence>
<feature type="transmembrane region" description="Helical" evidence="1">
    <location>
        <begin position="12"/>
        <end position="39"/>
    </location>
</feature>
<gene>
    <name evidence="2" type="ORF">rCG_28809</name>
</gene>
<dbReference type="EMBL" id="CH473952">
    <property type="protein sequence ID" value="EDL82241.1"/>
    <property type="molecule type" value="Genomic_DNA"/>
</dbReference>
<proteinExistence type="predicted"/>
<name>A6HVV5_RAT</name>
<keyword evidence="1" id="KW-0472">Membrane</keyword>
<protein>
    <submittedName>
        <fullName evidence="2">RCG28809</fullName>
    </submittedName>
</protein>
<accession>A6HVV5</accession>
<evidence type="ECO:0000313" key="3">
    <source>
        <dbReference type="Proteomes" id="UP000234681"/>
    </source>
</evidence>
<feature type="non-terminal residue" evidence="2">
    <location>
        <position position="77"/>
    </location>
</feature>
<organism evidence="2 3">
    <name type="scientific">Rattus norvegicus</name>
    <name type="common">Rat</name>
    <dbReference type="NCBI Taxonomy" id="10116"/>
    <lineage>
        <taxon>Eukaryota</taxon>
        <taxon>Metazoa</taxon>
        <taxon>Chordata</taxon>
        <taxon>Craniata</taxon>
        <taxon>Vertebrata</taxon>
        <taxon>Euteleostomi</taxon>
        <taxon>Mammalia</taxon>
        <taxon>Eutheria</taxon>
        <taxon>Euarchontoglires</taxon>
        <taxon>Glires</taxon>
        <taxon>Rodentia</taxon>
        <taxon>Myomorpha</taxon>
        <taxon>Muroidea</taxon>
        <taxon>Muridae</taxon>
        <taxon>Murinae</taxon>
        <taxon>Rattus</taxon>
    </lineage>
</organism>
<evidence type="ECO:0000256" key="1">
    <source>
        <dbReference type="SAM" id="Phobius"/>
    </source>
</evidence>
<keyword evidence="1" id="KW-0812">Transmembrane</keyword>
<dbReference type="AlphaFoldDB" id="A6HVV5"/>
<keyword evidence="1" id="KW-1133">Transmembrane helix</keyword>
<evidence type="ECO:0000313" key="2">
    <source>
        <dbReference type="EMBL" id="EDL82241.1"/>
    </source>
</evidence>
<dbReference type="Proteomes" id="UP000234681">
    <property type="component" value="Chromosome 2"/>
</dbReference>
<reference evidence="3" key="1">
    <citation type="submission" date="2005-09" db="EMBL/GenBank/DDBJ databases">
        <authorList>
            <person name="Mural R.J."/>
            <person name="Li P.W."/>
            <person name="Adams M.D."/>
            <person name="Amanatides P.G."/>
            <person name="Baden-Tillson H."/>
            <person name="Barnstead M."/>
            <person name="Chin S.H."/>
            <person name="Dew I."/>
            <person name="Evans C.A."/>
            <person name="Ferriera S."/>
            <person name="Flanigan M."/>
            <person name="Fosler C."/>
            <person name="Glodek A."/>
            <person name="Gu Z."/>
            <person name="Holt R.A."/>
            <person name="Jennings D."/>
            <person name="Kraft C.L."/>
            <person name="Lu F."/>
            <person name="Nguyen T."/>
            <person name="Nusskern D.R."/>
            <person name="Pfannkoch C.M."/>
            <person name="Sitter C."/>
            <person name="Sutton G.G."/>
            <person name="Venter J.C."/>
            <person name="Wang Z."/>
            <person name="Woodage T."/>
            <person name="Zheng X.H."/>
            <person name="Zhong F."/>
        </authorList>
    </citation>
    <scope>NUCLEOTIDE SEQUENCE [LARGE SCALE GENOMIC DNA]</scope>
    <source>
        <strain>BN</strain>
        <strain evidence="3">Sprague-Dawley</strain>
    </source>
</reference>